<dbReference type="AlphaFoldDB" id="A0A432WNP7"/>
<dbReference type="InterPro" id="IPR027385">
    <property type="entry name" value="Beta-barrel_OMP"/>
</dbReference>
<accession>A0A432WNP7</accession>
<sequence length="209" mass="22845">MKRLTKNTCALAIALALGAPAAALANGPSFDHVGVGYVNFDFDGESINGYSVDFEKSLTNNFFIGADYFRVQDSSAASIGGENFSSRVRLGLLNANVGYKFYNTDTFTIYGAAGFTSIDTNVRITTPDFSINESDSDTGWNAQLGFRTRLTDSIELDAYVRHIDIDGEDDQLLGISGRFYVTPQLSLGLGYTRIDSDLDYVSLTARFHF</sequence>
<proteinExistence type="predicted"/>
<protein>
    <recommendedName>
        <fullName evidence="3">Outer membrane protein beta-barrel domain-containing protein</fullName>
    </recommendedName>
</protein>
<evidence type="ECO:0000313" key="4">
    <source>
        <dbReference type="EMBL" id="RUO35420.1"/>
    </source>
</evidence>
<evidence type="ECO:0000313" key="5">
    <source>
        <dbReference type="Proteomes" id="UP000288405"/>
    </source>
</evidence>
<reference evidence="4 5" key="1">
    <citation type="journal article" date="2011" name="Front. Microbiol.">
        <title>Genomic signatures of strain selection and enhancement in Bacillus atrophaeus var. globigii, a historical biowarfare simulant.</title>
        <authorList>
            <person name="Gibbons H.S."/>
            <person name="Broomall S.M."/>
            <person name="McNew L.A."/>
            <person name="Daligault H."/>
            <person name="Chapman C."/>
            <person name="Bruce D."/>
            <person name="Karavis M."/>
            <person name="Krepps M."/>
            <person name="McGregor P.A."/>
            <person name="Hong C."/>
            <person name="Park K.H."/>
            <person name="Akmal A."/>
            <person name="Feldman A."/>
            <person name="Lin J.S."/>
            <person name="Chang W.E."/>
            <person name="Higgs B.W."/>
            <person name="Demirev P."/>
            <person name="Lindquist J."/>
            <person name="Liem A."/>
            <person name="Fochler E."/>
            <person name="Read T.D."/>
            <person name="Tapia R."/>
            <person name="Johnson S."/>
            <person name="Bishop-Lilly K.A."/>
            <person name="Detter C."/>
            <person name="Han C."/>
            <person name="Sozhamannan S."/>
            <person name="Rosenzweig C.N."/>
            <person name="Skowronski E.W."/>
        </authorList>
    </citation>
    <scope>NUCLEOTIDE SEQUENCE [LARGE SCALE GENOMIC DNA]</scope>
    <source>
        <strain evidence="4 5">GYP-17</strain>
    </source>
</reference>
<evidence type="ECO:0000256" key="2">
    <source>
        <dbReference type="SAM" id="SignalP"/>
    </source>
</evidence>
<dbReference type="Gene3D" id="2.40.160.20">
    <property type="match status" value="1"/>
</dbReference>
<feature type="signal peptide" evidence="2">
    <location>
        <begin position="1"/>
        <end position="25"/>
    </location>
</feature>
<evidence type="ECO:0000259" key="3">
    <source>
        <dbReference type="Pfam" id="PF13505"/>
    </source>
</evidence>
<keyword evidence="5" id="KW-1185">Reference proteome</keyword>
<organism evidence="4 5">
    <name type="scientific">Aliidiomarina sanyensis</name>
    <dbReference type="NCBI Taxonomy" id="1249555"/>
    <lineage>
        <taxon>Bacteria</taxon>
        <taxon>Pseudomonadati</taxon>
        <taxon>Pseudomonadota</taxon>
        <taxon>Gammaproteobacteria</taxon>
        <taxon>Alteromonadales</taxon>
        <taxon>Idiomarinaceae</taxon>
        <taxon>Aliidiomarina</taxon>
    </lineage>
</organism>
<dbReference type="Proteomes" id="UP000288405">
    <property type="component" value="Unassembled WGS sequence"/>
</dbReference>
<dbReference type="EMBL" id="PIPM01000003">
    <property type="protein sequence ID" value="RUO35420.1"/>
    <property type="molecule type" value="Genomic_DNA"/>
</dbReference>
<feature type="domain" description="Outer membrane protein beta-barrel" evidence="3">
    <location>
        <begin position="9"/>
        <end position="191"/>
    </location>
</feature>
<dbReference type="InterPro" id="IPR011250">
    <property type="entry name" value="OMP/PagP_B-barrel"/>
</dbReference>
<comment type="caution">
    <text evidence="4">The sequence shown here is derived from an EMBL/GenBank/DDBJ whole genome shotgun (WGS) entry which is preliminary data.</text>
</comment>
<feature type="chain" id="PRO_5019123674" description="Outer membrane protein beta-barrel domain-containing protein" evidence="2">
    <location>
        <begin position="26"/>
        <end position="209"/>
    </location>
</feature>
<dbReference type="RefSeq" id="WP_126776539.1">
    <property type="nucleotide sequence ID" value="NZ_PIPM01000003.1"/>
</dbReference>
<dbReference type="SUPFAM" id="SSF56925">
    <property type="entry name" value="OMPA-like"/>
    <property type="match status" value="1"/>
</dbReference>
<dbReference type="Pfam" id="PF13505">
    <property type="entry name" value="OMP_b-brl"/>
    <property type="match status" value="1"/>
</dbReference>
<evidence type="ECO:0000256" key="1">
    <source>
        <dbReference type="ARBA" id="ARBA00022729"/>
    </source>
</evidence>
<dbReference type="OrthoDB" id="6241169at2"/>
<name>A0A432WNP7_9GAMM</name>
<gene>
    <name evidence="4" type="ORF">CWE11_05260</name>
</gene>
<keyword evidence="1 2" id="KW-0732">Signal</keyword>